<keyword evidence="6" id="KW-0227">DNA damage</keyword>
<feature type="region of interest" description="Disordered" evidence="14">
    <location>
        <begin position="678"/>
        <end position="708"/>
    </location>
</feature>
<dbReference type="InterPro" id="IPR027417">
    <property type="entry name" value="P-loop_NTPase"/>
</dbReference>
<evidence type="ECO:0000256" key="14">
    <source>
        <dbReference type="SAM" id="MobiDB-lite"/>
    </source>
</evidence>
<feature type="domain" description="RecF/RecN/SMC N-terminal" evidence="15">
    <location>
        <begin position="10"/>
        <end position="954"/>
    </location>
</feature>
<evidence type="ECO:0000256" key="8">
    <source>
        <dbReference type="ARBA" id="ARBA00023054"/>
    </source>
</evidence>
<organism evidence="16 17">
    <name type="scientific">Salmo trutta</name>
    <name type="common">Brown trout</name>
    <dbReference type="NCBI Taxonomy" id="8032"/>
    <lineage>
        <taxon>Eukaryota</taxon>
        <taxon>Metazoa</taxon>
        <taxon>Chordata</taxon>
        <taxon>Craniata</taxon>
        <taxon>Vertebrata</taxon>
        <taxon>Euteleostomi</taxon>
        <taxon>Actinopterygii</taxon>
        <taxon>Neopterygii</taxon>
        <taxon>Teleostei</taxon>
        <taxon>Protacanthopterygii</taxon>
        <taxon>Salmoniformes</taxon>
        <taxon>Salmonidae</taxon>
        <taxon>Salmoninae</taxon>
        <taxon>Salmo</taxon>
    </lineage>
</organism>
<dbReference type="Pfam" id="PF02463">
    <property type="entry name" value="SMC_N"/>
    <property type="match status" value="1"/>
</dbReference>
<feature type="coiled-coil region" evidence="13">
    <location>
        <begin position="331"/>
        <end position="372"/>
    </location>
</feature>
<gene>
    <name evidence="16" type="primary">SMC6</name>
    <name evidence="16" type="synonym">si:dkey-119f1.1</name>
</gene>
<reference evidence="16" key="2">
    <citation type="submission" date="2025-08" db="UniProtKB">
        <authorList>
            <consortium name="Ensembl"/>
        </authorList>
    </citation>
    <scope>IDENTIFICATION</scope>
</reference>
<evidence type="ECO:0000259" key="15">
    <source>
        <dbReference type="Pfam" id="PF02463"/>
    </source>
</evidence>
<dbReference type="InterPro" id="IPR003395">
    <property type="entry name" value="RecF/RecN/SMC_N"/>
</dbReference>
<dbReference type="PANTHER" id="PTHR19306">
    <property type="entry name" value="STRUCTURAL MAINTENANCE OF CHROMOSOMES 5,6 SMC5, SMC6"/>
    <property type="match status" value="1"/>
</dbReference>
<evidence type="ECO:0000313" key="17">
    <source>
        <dbReference type="Proteomes" id="UP000472277"/>
    </source>
</evidence>
<evidence type="ECO:0000313" key="16">
    <source>
        <dbReference type="Ensembl" id="ENSSTUP00000056921.1"/>
    </source>
</evidence>
<dbReference type="Ensembl" id="ENSSTUT00000059650.1">
    <property type="protein sequence ID" value="ENSSTUP00000056921.1"/>
    <property type="gene ID" value="ENSSTUG00000022888.1"/>
</dbReference>
<protein>
    <recommendedName>
        <fullName evidence="12">Structural maintenance of chromosomes protein 6</fullName>
    </recommendedName>
</protein>
<dbReference type="GO" id="GO:0000724">
    <property type="term" value="P:double-strand break repair via homologous recombination"/>
    <property type="evidence" value="ECO:0007669"/>
    <property type="project" value="TreeGrafter"/>
</dbReference>
<evidence type="ECO:0000256" key="11">
    <source>
        <dbReference type="ARBA" id="ARBA00023242"/>
    </source>
</evidence>
<dbReference type="Proteomes" id="UP000472277">
    <property type="component" value="Chromosome 1"/>
</dbReference>
<dbReference type="GO" id="GO:0003697">
    <property type="term" value="F:single-stranded DNA binding"/>
    <property type="evidence" value="ECO:0007669"/>
    <property type="project" value="TreeGrafter"/>
</dbReference>
<dbReference type="Gene3D" id="3.40.50.300">
    <property type="entry name" value="P-loop containing nucleotide triphosphate hydrolases"/>
    <property type="match status" value="2"/>
</dbReference>
<evidence type="ECO:0000256" key="4">
    <source>
        <dbReference type="ARBA" id="ARBA00022454"/>
    </source>
</evidence>
<feature type="coiled-coil region" evidence="13">
    <location>
        <begin position="163"/>
        <end position="257"/>
    </location>
</feature>
<name>A0A674AF74_SALTR</name>
<keyword evidence="17" id="KW-1185">Reference proteome</keyword>
<evidence type="ECO:0000256" key="5">
    <source>
        <dbReference type="ARBA" id="ARBA00022741"/>
    </source>
</evidence>
<dbReference type="SUPFAM" id="SSF52540">
    <property type="entry name" value="P-loop containing nucleoside triphosphate hydrolases"/>
    <property type="match status" value="1"/>
</dbReference>
<dbReference type="GO" id="GO:0005634">
    <property type="term" value="C:nucleus"/>
    <property type="evidence" value="ECO:0007669"/>
    <property type="project" value="UniProtKB-SubCell"/>
</dbReference>
<dbReference type="GO" id="GO:0035861">
    <property type="term" value="C:site of double-strand break"/>
    <property type="evidence" value="ECO:0007669"/>
    <property type="project" value="TreeGrafter"/>
</dbReference>
<evidence type="ECO:0000256" key="13">
    <source>
        <dbReference type="SAM" id="Coils"/>
    </source>
</evidence>
<sequence>MCHSLLGPFAFGSNVNFVVGNNGSGKSAVLTALMVGLGGKATTTNRGSSLKGFVKEGESSADVSITLRNKGRDAYKPEVFGQAIIVDLKITREGMRTYKLKSKIGNTVDNPVSMLTQEMSKHFLHSKGEGDKYRFFMKATQLEQMKEDYTYIITTKNVTLDTVEKHEECLEGLKRKYLEKEDRVKSLASLDDMHSKLEELKNQMAWALVSEMEKEVKPMREKLQSEERSTVKYDQKVDEWKAKVVEAEKKYMGIREQLEAITVRVQQLEPQSAELKNEAQSRSKAFNTAQVREHISQTSGAETQVRVERMEKLQTDLDTLNFQDSTLGQQMEQFQQAVSRAKDELEKMMREEEDLKRSMEAIRRKLQTMEGSRSDRLRRFGEKMPALLAAIEDADRKGQFRKKPVGPLGYCIRLKDHEQALAVEKCLGSLMVAFTCDNHEDEKLLQGLMRGYYQGGRRPQIITCQFFNRVHDTSRRAVNHPDYPSVLQSLEIEDPVVANCLIDQRGIETILLIKSPAEARRVMQGRQPPRNCYQAFTKEGDQCYNNRYYSNDQRRCDYLSRDVEEEIRQLQEEMRNKEAHLDRFSQQKQRVEEDIRNNNGLLKRDKFRRLQQEISDLQNVEEPQSEDLKPLEEELEEINNKISAGRAESEEARRKMAQLKASWEEVEQRYRQHKDSISTVAEEAEPIKEELSKSDQDVEKSKHHKKHYEDKRKVHINTIQALKASLELKEQELTASVVKATEICPERSEVRRTARSLDSEISRLKLKISTQQDQQGDREEVIRQYQEALENYSNINQQVKCLKRFIQVLCKIMDDRHRVYTELRRFLSVRCKMYFDSMLSQRGYIGKMMFEHKNETLSISVQPGVGDKAALSDMRSLSGGERSFSTVCFVLSLWAIAEAPFRALDEFDVYMDMVNRRISMDMMLKIASSQRYRQFIFLTPQSMSSLPVNNLIRILRLKDPDRGQAALPFGQRNEEEEEEE</sequence>
<proteinExistence type="inferred from homology"/>
<evidence type="ECO:0000256" key="10">
    <source>
        <dbReference type="ARBA" id="ARBA00023204"/>
    </source>
</evidence>
<evidence type="ECO:0000256" key="9">
    <source>
        <dbReference type="ARBA" id="ARBA00023172"/>
    </source>
</evidence>
<keyword evidence="11" id="KW-0539">Nucleus</keyword>
<feature type="coiled-coil region" evidence="13">
    <location>
        <begin position="754"/>
        <end position="802"/>
    </location>
</feature>
<feature type="coiled-coil region" evidence="13">
    <location>
        <begin position="628"/>
        <end position="669"/>
    </location>
</feature>
<keyword evidence="7" id="KW-0067">ATP-binding</keyword>
<reference evidence="16" key="1">
    <citation type="submission" date="2021-04" db="EMBL/GenBank/DDBJ databases">
        <authorList>
            <consortium name="Wellcome Sanger Institute Data Sharing"/>
        </authorList>
    </citation>
    <scope>NUCLEOTIDE SEQUENCE [LARGE SCALE GENOMIC DNA]</scope>
</reference>
<reference evidence="16" key="3">
    <citation type="submission" date="2025-09" db="UniProtKB">
        <authorList>
            <consortium name="Ensembl"/>
        </authorList>
    </citation>
    <scope>IDENTIFICATION</scope>
</reference>
<keyword evidence="10" id="KW-0234">DNA repair</keyword>
<evidence type="ECO:0000256" key="3">
    <source>
        <dbReference type="ARBA" id="ARBA00006793"/>
    </source>
</evidence>
<accession>A0A674AF74</accession>
<keyword evidence="9" id="KW-0233">DNA recombination</keyword>
<evidence type="ECO:0000256" key="1">
    <source>
        <dbReference type="ARBA" id="ARBA00004123"/>
    </source>
</evidence>
<dbReference type="FunFam" id="3.40.50.300:FF:003232">
    <property type="entry name" value="Structural maintenance of chromosomes 6, gene 1"/>
    <property type="match status" value="1"/>
</dbReference>
<dbReference type="PANTHER" id="PTHR19306:SF7">
    <property type="entry name" value="SI:DKEY-119F1.1"/>
    <property type="match status" value="1"/>
</dbReference>
<keyword evidence="8 13" id="KW-0175">Coiled coil</keyword>
<comment type="subcellular location">
    <subcellularLocation>
        <location evidence="2">Chromosome</location>
    </subcellularLocation>
    <subcellularLocation>
        <location evidence="1">Nucleus</location>
    </subcellularLocation>
</comment>
<dbReference type="GeneTree" id="ENSGT00550000074816"/>
<evidence type="ECO:0000256" key="2">
    <source>
        <dbReference type="ARBA" id="ARBA00004286"/>
    </source>
</evidence>
<comment type="similarity">
    <text evidence="3">Belongs to the SMC family. SMC6 subfamily.</text>
</comment>
<evidence type="ECO:0000256" key="12">
    <source>
        <dbReference type="ARBA" id="ARBA00069480"/>
    </source>
</evidence>
<dbReference type="GO" id="GO:0003684">
    <property type="term" value="F:damaged DNA binding"/>
    <property type="evidence" value="ECO:0007669"/>
    <property type="project" value="TreeGrafter"/>
</dbReference>
<evidence type="ECO:0000256" key="7">
    <source>
        <dbReference type="ARBA" id="ARBA00022840"/>
    </source>
</evidence>
<feature type="compositionally biased region" description="Basic and acidic residues" evidence="14">
    <location>
        <begin position="685"/>
        <end position="700"/>
    </location>
</feature>
<dbReference type="AlphaFoldDB" id="A0A674AF74"/>
<keyword evidence="4" id="KW-0158">Chromosome</keyword>
<keyword evidence="5" id="KW-0547">Nucleotide-binding</keyword>
<dbReference type="GO" id="GO:0005524">
    <property type="term" value="F:ATP binding"/>
    <property type="evidence" value="ECO:0007669"/>
    <property type="project" value="UniProtKB-KW"/>
</dbReference>
<evidence type="ECO:0000256" key="6">
    <source>
        <dbReference type="ARBA" id="ARBA00022763"/>
    </source>
</evidence>
<feature type="coiled-coil region" evidence="13">
    <location>
        <begin position="560"/>
        <end position="594"/>
    </location>
</feature>
<dbReference type="GO" id="GO:0030915">
    <property type="term" value="C:Smc5-Smc6 complex"/>
    <property type="evidence" value="ECO:0007669"/>
    <property type="project" value="TreeGrafter"/>
</dbReference>